<keyword evidence="1" id="KW-1133">Transmembrane helix</keyword>
<proteinExistence type="predicted"/>
<feature type="transmembrane region" description="Helical" evidence="1">
    <location>
        <begin position="470"/>
        <end position="488"/>
    </location>
</feature>
<evidence type="ECO:0000313" key="3">
    <source>
        <dbReference type="Proteomes" id="UP000595577"/>
    </source>
</evidence>
<reference evidence="2 3" key="1">
    <citation type="submission" date="2020-12" db="EMBL/GenBank/DDBJ databases">
        <title>FDA dAtabase for Regulatory Grade micrObial Sequences (FDA-ARGOS): Supporting development and validation of Infectious Disease Dx tests.</title>
        <authorList>
            <person name="Sproer C."/>
            <person name="Gronow S."/>
            <person name="Severitt S."/>
            <person name="Schroder I."/>
            <person name="Tallon L."/>
            <person name="Sadzewicz L."/>
            <person name="Zhao X."/>
            <person name="Boylan J."/>
            <person name="Ott S."/>
            <person name="Bowen H."/>
            <person name="Vavikolanu K."/>
            <person name="Mehta A."/>
            <person name="Aluvathingal J."/>
            <person name="Nadendla S."/>
            <person name="Lowell S."/>
            <person name="Myers T."/>
            <person name="Yan Y."/>
            <person name="Sichtig H."/>
        </authorList>
    </citation>
    <scope>NUCLEOTIDE SEQUENCE [LARGE SCALE GENOMIC DNA]</scope>
    <source>
        <strain evidence="2 3">FDAARGOS_999</strain>
    </source>
</reference>
<dbReference type="EMBL" id="CP066022">
    <property type="protein sequence ID" value="QQB74991.1"/>
    <property type="molecule type" value="Genomic_DNA"/>
</dbReference>
<dbReference type="Pfam" id="PF13644">
    <property type="entry name" value="DKNYY"/>
    <property type="match status" value="1"/>
</dbReference>
<dbReference type="AlphaFoldDB" id="A0A7T4FQY0"/>
<feature type="transmembrane region" description="Helical" evidence="1">
    <location>
        <begin position="21"/>
        <end position="42"/>
    </location>
</feature>
<name>A0A7T4FQY0_9FUSO</name>
<dbReference type="Proteomes" id="UP000595577">
    <property type="component" value="Chromosome"/>
</dbReference>
<evidence type="ECO:0000256" key="1">
    <source>
        <dbReference type="SAM" id="Phobius"/>
    </source>
</evidence>
<evidence type="ECO:0000313" key="2">
    <source>
        <dbReference type="EMBL" id="QQB74991.1"/>
    </source>
</evidence>
<accession>A0A7T4FQY0</accession>
<dbReference type="RefSeq" id="WP_198481343.1">
    <property type="nucleotide sequence ID" value="NZ_CP066022.1"/>
</dbReference>
<dbReference type="InterPro" id="IPR027375">
    <property type="entry name" value="DKNYY"/>
</dbReference>
<gene>
    <name evidence="2" type="ORF">I6H56_05940</name>
</gene>
<keyword evidence="1" id="KW-0472">Membrane</keyword>
<protein>
    <submittedName>
        <fullName evidence="2">DKNYY domain-containing protein</fullName>
    </submittedName>
</protein>
<sequence>MKINDFDEDFNFEKKRTSNTLFILKIVGIIIVMFVFFNIFFISKMQSSDSYEIGEKGERYENSEFIKYQGEIYVLIPSGGMYVLENVDIDTFKPLNPKDYYSKIVGLDKNNVYFGNIAIPDLNPATFYSIGNGYYSDGTNTYFCSLTSERNKNLSTPMEILQSLMYSFSKTKKPQTYIYPYKKLETNNKLIAVKDLYYFATDGEKVYYKGEILENADIDTLKNVNNEYFVDKENVYYKSKILPIKNSGKLVVVSNEQGDEFLYDEANGYVFIGDYSFDKEKAPYKVVGNNGNHLYNLIFIAKDGVYYYNNQKKKQERVGDNIFIGEIKELSPNTFSDDENIYYFHAYKIWHKLKGGGRILSSINTEIYCLDRKNGWEKVTDIEGGIVGSIWKKGENYYYFDNEGIFQSINDTIYKISDKNILEYLMNVDNADSDKIRKLIENEKLIKIAGEKKIEIVVKYESAEILMIKYSKIFLVLFVIGAIILKVVKKLKK</sequence>
<organism evidence="2 3">
    <name type="scientific">Fusobacterium canifelinum</name>
    <dbReference type="NCBI Taxonomy" id="285729"/>
    <lineage>
        <taxon>Bacteria</taxon>
        <taxon>Fusobacteriati</taxon>
        <taxon>Fusobacteriota</taxon>
        <taxon>Fusobacteriia</taxon>
        <taxon>Fusobacteriales</taxon>
        <taxon>Fusobacteriaceae</taxon>
        <taxon>Fusobacterium</taxon>
    </lineage>
</organism>
<keyword evidence="1" id="KW-0812">Transmembrane</keyword>